<dbReference type="GO" id="GO:0016158">
    <property type="term" value="F:inositol hexakisphosphate 3-phosphatase activity"/>
    <property type="evidence" value="ECO:0007669"/>
    <property type="project" value="UniProtKB-EC"/>
</dbReference>
<dbReference type="GO" id="GO:0003993">
    <property type="term" value="F:acid phosphatase activity"/>
    <property type="evidence" value="ECO:0007669"/>
    <property type="project" value="TreeGrafter"/>
</dbReference>
<evidence type="ECO:0000256" key="3">
    <source>
        <dbReference type="ARBA" id="ARBA00022801"/>
    </source>
</evidence>
<accession>A0AAN7BAE3</accession>
<dbReference type="Proteomes" id="UP001301769">
    <property type="component" value="Unassembled WGS sequence"/>
</dbReference>
<evidence type="ECO:0000256" key="1">
    <source>
        <dbReference type="ARBA" id="ARBA00005375"/>
    </source>
</evidence>
<sequence>MRSLFSISLGTMAGWQLDWLTRRSVGQYRLLGTSERQVPNFQTRQQTREQRKRAIISALILAMILALLSFVAVTVAPTLGRYNPPTGGGAGGCDSPENGFWCEPGIAHSWGQYSPYFTLGYQDLDVPKVPKGCEITFAQVLSRHGARDPTAGKSLVYKTLIDNIHRSVTSYGPGFEFLETYTYDLGSDQLTPFGERQMINSGIKLYTQYQDLARDAKNNPPFIRSSGQQRVVESAEKFMQGYHSTLESDKKNRATPSFPYPILAIPESADSNNTLSHGLCKAFESPDSPYSSTGSQAQATYASTFTPHIMSRLNQNLPGYNFSSSQDVISLMDLCPFNTVAAQQPYNAAEAKVLLSPFCYLFTVDEWKKYDYYQTLGKWYAYGPGNPLGPTQGVGYVNELIARMTARPVVDRTSTNSTLDSDPTTFPLDRALYADFSHDNDMVSILGALGLYNLTGLTLSNTTRMEEKDTGGFSARWTVPFAGRVYFEKMRCDDSAGEKELVRILVNDRVVRLRGCGADELGRCTVDEWVESLGFARGGGEWDRCF</sequence>
<dbReference type="InterPro" id="IPR000560">
    <property type="entry name" value="His_Pase_clade-2"/>
</dbReference>
<gene>
    <name evidence="5" type="ORF">QBC37DRAFT_189675</name>
</gene>
<evidence type="ECO:0000256" key="4">
    <source>
        <dbReference type="SAM" id="Phobius"/>
    </source>
</evidence>
<keyword evidence="6" id="KW-1185">Reference proteome</keyword>
<dbReference type="PANTHER" id="PTHR20963:SF24">
    <property type="entry name" value="3-PHYTASE B"/>
    <property type="match status" value="1"/>
</dbReference>
<protein>
    <recommendedName>
        <fullName evidence="2">3-phytase</fullName>
        <ecNumber evidence="2">3.1.3.8</ecNumber>
    </recommendedName>
</protein>
<evidence type="ECO:0000256" key="2">
    <source>
        <dbReference type="ARBA" id="ARBA00012632"/>
    </source>
</evidence>
<dbReference type="Pfam" id="PF00328">
    <property type="entry name" value="His_Phos_2"/>
    <property type="match status" value="1"/>
</dbReference>
<comment type="caution">
    <text evidence="5">The sequence shown here is derived from an EMBL/GenBank/DDBJ whole genome shotgun (WGS) entry which is preliminary data.</text>
</comment>
<feature type="transmembrane region" description="Helical" evidence="4">
    <location>
        <begin position="54"/>
        <end position="76"/>
    </location>
</feature>
<dbReference type="EC" id="3.1.3.8" evidence="2"/>
<dbReference type="EMBL" id="MU858052">
    <property type="protein sequence ID" value="KAK4218586.1"/>
    <property type="molecule type" value="Genomic_DNA"/>
</dbReference>
<keyword evidence="4" id="KW-1133">Transmembrane helix</keyword>
<dbReference type="SUPFAM" id="SSF53254">
    <property type="entry name" value="Phosphoglycerate mutase-like"/>
    <property type="match status" value="1"/>
</dbReference>
<dbReference type="CDD" id="cd07061">
    <property type="entry name" value="HP_HAP_like"/>
    <property type="match status" value="1"/>
</dbReference>
<evidence type="ECO:0000313" key="6">
    <source>
        <dbReference type="Proteomes" id="UP001301769"/>
    </source>
</evidence>
<dbReference type="InterPro" id="IPR029033">
    <property type="entry name" value="His_PPase_superfam"/>
</dbReference>
<dbReference type="PROSITE" id="PS00778">
    <property type="entry name" value="HIS_ACID_PHOSPHAT_2"/>
    <property type="match status" value="1"/>
</dbReference>
<reference evidence="5" key="1">
    <citation type="journal article" date="2023" name="Mol. Phylogenet. Evol.">
        <title>Genome-scale phylogeny and comparative genomics of the fungal order Sordariales.</title>
        <authorList>
            <person name="Hensen N."/>
            <person name="Bonometti L."/>
            <person name="Westerberg I."/>
            <person name="Brannstrom I.O."/>
            <person name="Guillou S."/>
            <person name="Cros-Aarteil S."/>
            <person name="Calhoun S."/>
            <person name="Haridas S."/>
            <person name="Kuo A."/>
            <person name="Mondo S."/>
            <person name="Pangilinan J."/>
            <person name="Riley R."/>
            <person name="LaButti K."/>
            <person name="Andreopoulos B."/>
            <person name="Lipzen A."/>
            <person name="Chen C."/>
            <person name="Yan M."/>
            <person name="Daum C."/>
            <person name="Ng V."/>
            <person name="Clum A."/>
            <person name="Steindorff A."/>
            <person name="Ohm R.A."/>
            <person name="Martin F."/>
            <person name="Silar P."/>
            <person name="Natvig D.O."/>
            <person name="Lalanne C."/>
            <person name="Gautier V."/>
            <person name="Ament-Velasquez S.L."/>
            <person name="Kruys A."/>
            <person name="Hutchinson M.I."/>
            <person name="Powell A.J."/>
            <person name="Barry K."/>
            <person name="Miller A.N."/>
            <person name="Grigoriev I.V."/>
            <person name="Debuchy R."/>
            <person name="Gladieux P."/>
            <person name="Hiltunen Thoren M."/>
            <person name="Johannesson H."/>
        </authorList>
    </citation>
    <scope>NUCLEOTIDE SEQUENCE</scope>
    <source>
        <strain evidence="5">PSN293</strain>
    </source>
</reference>
<organism evidence="5 6">
    <name type="scientific">Rhypophila decipiens</name>
    <dbReference type="NCBI Taxonomy" id="261697"/>
    <lineage>
        <taxon>Eukaryota</taxon>
        <taxon>Fungi</taxon>
        <taxon>Dikarya</taxon>
        <taxon>Ascomycota</taxon>
        <taxon>Pezizomycotina</taxon>
        <taxon>Sordariomycetes</taxon>
        <taxon>Sordariomycetidae</taxon>
        <taxon>Sordariales</taxon>
        <taxon>Naviculisporaceae</taxon>
        <taxon>Rhypophila</taxon>
    </lineage>
</organism>
<keyword evidence="4" id="KW-0472">Membrane</keyword>
<dbReference type="PANTHER" id="PTHR20963">
    <property type="entry name" value="MULTIPLE INOSITOL POLYPHOSPHATE PHOSPHATASE-RELATED"/>
    <property type="match status" value="1"/>
</dbReference>
<dbReference type="Gene3D" id="3.40.50.1240">
    <property type="entry name" value="Phosphoglycerate mutase-like"/>
    <property type="match status" value="1"/>
</dbReference>
<proteinExistence type="inferred from homology"/>
<dbReference type="InterPro" id="IPR033379">
    <property type="entry name" value="Acid_Pase_AS"/>
</dbReference>
<keyword evidence="4" id="KW-0812">Transmembrane</keyword>
<keyword evidence="3" id="KW-0378">Hydrolase</keyword>
<dbReference type="PROSITE" id="PS00616">
    <property type="entry name" value="HIS_ACID_PHOSPHAT_1"/>
    <property type="match status" value="1"/>
</dbReference>
<evidence type="ECO:0000313" key="5">
    <source>
        <dbReference type="EMBL" id="KAK4218586.1"/>
    </source>
</evidence>
<dbReference type="AlphaFoldDB" id="A0AAN7BAE3"/>
<comment type="similarity">
    <text evidence="1">Belongs to the histidine acid phosphatase family.</text>
</comment>
<name>A0AAN7BAE3_9PEZI</name>
<reference evidence="5" key="2">
    <citation type="submission" date="2023-05" db="EMBL/GenBank/DDBJ databases">
        <authorList>
            <consortium name="Lawrence Berkeley National Laboratory"/>
            <person name="Steindorff A."/>
            <person name="Hensen N."/>
            <person name="Bonometti L."/>
            <person name="Westerberg I."/>
            <person name="Brannstrom I.O."/>
            <person name="Guillou S."/>
            <person name="Cros-Aarteil S."/>
            <person name="Calhoun S."/>
            <person name="Haridas S."/>
            <person name="Kuo A."/>
            <person name="Mondo S."/>
            <person name="Pangilinan J."/>
            <person name="Riley R."/>
            <person name="Labutti K."/>
            <person name="Andreopoulos B."/>
            <person name="Lipzen A."/>
            <person name="Chen C."/>
            <person name="Yanf M."/>
            <person name="Daum C."/>
            <person name="Ng V."/>
            <person name="Clum A."/>
            <person name="Ohm R."/>
            <person name="Martin F."/>
            <person name="Silar P."/>
            <person name="Natvig D."/>
            <person name="Lalanne C."/>
            <person name="Gautier V."/>
            <person name="Ament-Velasquez S.L."/>
            <person name="Kruys A."/>
            <person name="Hutchinson M.I."/>
            <person name="Powell A.J."/>
            <person name="Barry K."/>
            <person name="Miller A.N."/>
            <person name="Grigoriev I.V."/>
            <person name="Debuchy R."/>
            <person name="Gladieux P."/>
            <person name="Thoren M.H."/>
            <person name="Johannesson H."/>
        </authorList>
    </citation>
    <scope>NUCLEOTIDE SEQUENCE</scope>
    <source>
        <strain evidence="5">PSN293</strain>
    </source>
</reference>